<evidence type="ECO:0000313" key="4">
    <source>
        <dbReference type="Proteomes" id="UP001396898"/>
    </source>
</evidence>
<keyword evidence="2" id="KW-0560">Oxidoreductase</keyword>
<gene>
    <name evidence="3" type="ORF">PG991_006226</name>
</gene>
<comment type="caution">
    <text evidence="3">The sequence shown here is derived from an EMBL/GenBank/DDBJ whole genome shotgun (WGS) entry which is preliminary data.</text>
</comment>
<dbReference type="PANTHER" id="PTHR43008:SF10">
    <property type="entry name" value="CHAIN DEHYDROGENASE_OXIDOREDUCTASE, PUTATIVE (AFU_ORTHOLOGUE AFUA_2G15740)-RELATED"/>
    <property type="match status" value="1"/>
</dbReference>
<evidence type="ECO:0000256" key="2">
    <source>
        <dbReference type="ARBA" id="ARBA00023002"/>
    </source>
</evidence>
<protein>
    <submittedName>
        <fullName evidence="3">NAD(P)-binding protein</fullName>
    </submittedName>
</protein>
<dbReference type="InterPro" id="IPR002347">
    <property type="entry name" value="SDR_fam"/>
</dbReference>
<dbReference type="Gene3D" id="3.40.50.720">
    <property type="entry name" value="NAD(P)-binding Rossmann-like Domain"/>
    <property type="match status" value="1"/>
</dbReference>
<proteinExistence type="inferred from homology"/>
<dbReference type="SUPFAM" id="SSF51735">
    <property type="entry name" value="NAD(P)-binding Rossmann-fold domains"/>
    <property type="match status" value="1"/>
</dbReference>
<keyword evidence="4" id="KW-1185">Reference proteome</keyword>
<accession>A0ABR1SBI8</accession>
<name>A0ABR1SBI8_9PEZI</name>
<evidence type="ECO:0000256" key="1">
    <source>
        <dbReference type="ARBA" id="ARBA00006484"/>
    </source>
</evidence>
<organism evidence="3 4">
    <name type="scientific">Apiospora marii</name>
    <dbReference type="NCBI Taxonomy" id="335849"/>
    <lineage>
        <taxon>Eukaryota</taxon>
        <taxon>Fungi</taxon>
        <taxon>Dikarya</taxon>
        <taxon>Ascomycota</taxon>
        <taxon>Pezizomycotina</taxon>
        <taxon>Sordariomycetes</taxon>
        <taxon>Xylariomycetidae</taxon>
        <taxon>Amphisphaeriales</taxon>
        <taxon>Apiosporaceae</taxon>
        <taxon>Apiospora</taxon>
    </lineage>
</organism>
<dbReference type="InterPro" id="IPR036291">
    <property type="entry name" value="NAD(P)-bd_dom_sf"/>
</dbReference>
<dbReference type="PRINTS" id="PR00081">
    <property type="entry name" value="GDHRDH"/>
</dbReference>
<evidence type="ECO:0000313" key="3">
    <source>
        <dbReference type="EMBL" id="KAK8029170.1"/>
    </source>
</evidence>
<comment type="similarity">
    <text evidence="1">Belongs to the short-chain dehydrogenases/reductases (SDR) family.</text>
</comment>
<reference evidence="3 4" key="1">
    <citation type="submission" date="2023-01" db="EMBL/GenBank/DDBJ databases">
        <title>Analysis of 21 Apiospora genomes using comparative genomics revels a genus with tremendous synthesis potential of carbohydrate active enzymes and secondary metabolites.</title>
        <authorList>
            <person name="Sorensen T."/>
        </authorList>
    </citation>
    <scope>NUCLEOTIDE SEQUENCE [LARGE SCALE GENOMIC DNA]</scope>
    <source>
        <strain evidence="3 4">CBS 20057</strain>
    </source>
</reference>
<dbReference type="EMBL" id="JAQQWI010000007">
    <property type="protein sequence ID" value="KAK8029170.1"/>
    <property type="molecule type" value="Genomic_DNA"/>
</dbReference>
<sequence>MEKANHGEESPVGGEDIGAKRFADFELTGKVFVVTGGANKLGLGLAEALVEAGGKVYCIGQTPGPVRKEWRHAQERVVPEGGGSLHYRPHDPSEPDQLQQLIKAIAEESGRLDGLVAAEAYEENELDTPYRARLTVDFTGVVQACTAAAQEMMTRQTRGTIVLVAHLSSMVASRAPLAAVLGSLNAALVQLARDLATRWSPIHPGGGGGGIRVNCLSPGNILMGQTAFEKEPYLKEHWARENAMGRLADISEFKSAVLFLSSKASSFMTGSNLVIDGGRKQQ</sequence>
<dbReference type="Pfam" id="PF13561">
    <property type="entry name" value="adh_short_C2"/>
    <property type="match status" value="1"/>
</dbReference>
<dbReference type="Proteomes" id="UP001396898">
    <property type="component" value="Unassembled WGS sequence"/>
</dbReference>
<dbReference type="PANTHER" id="PTHR43008">
    <property type="entry name" value="BENZIL REDUCTASE"/>
    <property type="match status" value="1"/>
</dbReference>